<dbReference type="EMBL" id="KV419407">
    <property type="protein sequence ID" value="KZS93355.1"/>
    <property type="molecule type" value="Genomic_DNA"/>
</dbReference>
<sequence length="730" mass="79253">MRPRILAACLALLPSLPSSAGQNSSFTLDFQVQSGGNTNYFFRDDIAAAQILFPNATADSGPQRFVAALPAGNSGALVYFIPRNASTSLSVQAVNGSLTSTVQAFNNTGISGQMSFDNNASMGVAIIGAVRAMRDYVEGGGLTHEIFNYTLGDFNSSYLQLHRHNINGTITSDFIMQTNPNLNLSFSITPGNNGTWTPPKIDFLLPVNATTGYANFTFLTNESSLAPFNTQDLFLQSPPEEASPALINALAGLANGTSSQGDQVSFLTYENKFTAGGWRFLTYFGRDSLIALRLLSPLLTSDAVETALGAVLERMNSTGALCHEETIGDYASFVNIGNNQSYLGAQPFYDYKMIDTDLYLLPIVSHYFLDLPQGHNRSSAFLAKNATLQNGTYAELLKRNIDYNLARAQAFAHDPTRFDNLLRLRPGQPVGNWRDSNNGLGYGVYPYDVNAALMPAALRAIEALSQQDIIDSKYRSQASSFADTWETHAHNFFSITLNESAASARLNNFIDAANLSVVLLNETMLPKKTSFYALSLKDDGNPVEVLHSDTGETLLFADNVTNDTLSRVAQSLQAYPQGLLTPLGMVVANPAYDSNTSNIHTLDRTQYQGTVVWSWQQGMMAAGLDRQLAFCDASNVTVDFIPSPSNTPAWCQDKQLVSDLQSARTRLWNSINGAPEERFSEVWSYSYNVSTGQWGIADLASISPDGTESDAVQLWSFGFLALADPTAGSG</sequence>
<gene>
    <name evidence="2" type="ORF">SISNIDRAFT_411558</name>
</gene>
<dbReference type="Proteomes" id="UP000076722">
    <property type="component" value="Unassembled WGS sequence"/>
</dbReference>
<evidence type="ECO:0000313" key="3">
    <source>
        <dbReference type="Proteomes" id="UP000076722"/>
    </source>
</evidence>
<feature type="chain" id="PRO_5007853694" evidence="1">
    <location>
        <begin position="22"/>
        <end position="730"/>
    </location>
</feature>
<organism evidence="2 3">
    <name type="scientific">Sistotremastrum niveocremeum HHB9708</name>
    <dbReference type="NCBI Taxonomy" id="1314777"/>
    <lineage>
        <taxon>Eukaryota</taxon>
        <taxon>Fungi</taxon>
        <taxon>Dikarya</taxon>
        <taxon>Basidiomycota</taxon>
        <taxon>Agaricomycotina</taxon>
        <taxon>Agaricomycetes</taxon>
        <taxon>Sistotremastrales</taxon>
        <taxon>Sistotremastraceae</taxon>
        <taxon>Sertulicium</taxon>
        <taxon>Sertulicium niveocremeum</taxon>
    </lineage>
</organism>
<evidence type="ECO:0000256" key="1">
    <source>
        <dbReference type="SAM" id="SignalP"/>
    </source>
</evidence>
<name>A0A164ULW8_9AGAM</name>
<dbReference type="AlphaFoldDB" id="A0A164ULW8"/>
<protein>
    <submittedName>
        <fullName evidence="2">Uncharacterized protein</fullName>
    </submittedName>
</protein>
<dbReference type="InterPro" id="IPR008928">
    <property type="entry name" value="6-hairpin_glycosidase_sf"/>
</dbReference>
<evidence type="ECO:0000313" key="2">
    <source>
        <dbReference type="EMBL" id="KZS93355.1"/>
    </source>
</evidence>
<dbReference type="SUPFAM" id="SSF48208">
    <property type="entry name" value="Six-hairpin glycosidases"/>
    <property type="match status" value="1"/>
</dbReference>
<proteinExistence type="predicted"/>
<reference evidence="2 3" key="1">
    <citation type="journal article" date="2016" name="Mol. Biol. Evol.">
        <title>Comparative Genomics of Early-Diverging Mushroom-Forming Fungi Provides Insights into the Origins of Lignocellulose Decay Capabilities.</title>
        <authorList>
            <person name="Nagy L.G."/>
            <person name="Riley R."/>
            <person name="Tritt A."/>
            <person name="Adam C."/>
            <person name="Daum C."/>
            <person name="Floudas D."/>
            <person name="Sun H."/>
            <person name="Yadav J.S."/>
            <person name="Pangilinan J."/>
            <person name="Larsson K.H."/>
            <person name="Matsuura K."/>
            <person name="Barry K."/>
            <person name="Labutti K."/>
            <person name="Kuo R."/>
            <person name="Ohm R.A."/>
            <person name="Bhattacharya S.S."/>
            <person name="Shirouzu T."/>
            <person name="Yoshinaga Y."/>
            <person name="Martin F.M."/>
            <person name="Grigoriev I.V."/>
            <person name="Hibbett D.S."/>
        </authorList>
    </citation>
    <scope>NUCLEOTIDE SEQUENCE [LARGE SCALE GENOMIC DNA]</scope>
    <source>
        <strain evidence="2 3">HHB9708</strain>
    </source>
</reference>
<dbReference type="OrthoDB" id="2591256at2759"/>
<keyword evidence="3" id="KW-1185">Reference proteome</keyword>
<accession>A0A164ULW8</accession>
<keyword evidence="1" id="KW-0732">Signal</keyword>
<dbReference type="GO" id="GO:0005975">
    <property type="term" value="P:carbohydrate metabolic process"/>
    <property type="evidence" value="ECO:0007669"/>
    <property type="project" value="InterPro"/>
</dbReference>
<feature type="signal peptide" evidence="1">
    <location>
        <begin position="1"/>
        <end position="21"/>
    </location>
</feature>